<accession>A0A2Z3H9A3</accession>
<protein>
    <recommendedName>
        <fullName evidence="2">DUF5675 domain-containing protein</fullName>
    </recommendedName>
</protein>
<organism evidence="3 4">
    <name type="scientific">Gemmata obscuriglobus</name>
    <dbReference type="NCBI Taxonomy" id="114"/>
    <lineage>
        <taxon>Bacteria</taxon>
        <taxon>Pseudomonadati</taxon>
        <taxon>Planctomycetota</taxon>
        <taxon>Planctomycetia</taxon>
        <taxon>Gemmatales</taxon>
        <taxon>Gemmataceae</taxon>
        <taxon>Gemmata</taxon>
    </lineage>
</organism>
<evidence type="ECO:0000256" key="1">
    <source>
        <dbReference type="SAM" id="SignalP"/>
    </source>
</evidence>
<dbReference type="Pfam" id="PF18925">
    <property type="entry name" value="DUF5675"/>
    <property type="match status" value="1"/>
</dbReference>
<dbReference type="EMBL" id="CP025958">
    <property type="protein sequence ID" value="AWM40127.1"/>
    <property type="molecule type" value="Genomic_DNA"/>
</dbReference>
<keyword evidence="4" id="KW-1185">Reference proteome</keyword>
<dbReference type="InterPro" id="IPR043732">
    <property type="entry name" value="DUF5675"/>
</dbReference>
<dbReference type="KEGG" id="gog:C1280_26060"/>
<reference evidence="3 4" key="1">
    <citation type="submission" date="2018-01" db="EMBL/GenBank/DDBJ databases">
        <title>G. obscuriglobus.</title>
        <authorList>
            <person name="Franke J."/>
            <person name="Blomberg W."/>
            <person name="Selmecki A."/>
        </authorList>
    </citation>
    <scope>NUCLEOTIDE SEQUENCE [LARGE SCALE GENOMIC DNA]</scope>
    <source>
        <strain evidence="3 4">DSM 5831</strain>
    </source>
</reference>
<gene>
    <name evidence="3" type="ORF">C1280_26060</name>
</gene>
<dbReference type="AlphaFoldDB" id="A0A2Z3H9A3"/>
<evidence type="ECO:0000259" key="2">
    <source>
        <dbReference type="Pfam" id="PF18925"/>
    </source>
</evidence>
<evidence type="ECO:0000313" key="4">
    <source>
        <dbReference type="Proteomes" id="UP000245802"/>
    </source>
</evidence>
<feature type="chain" id="PRO_5016385657" description="DUF5675 domain-containing protein" evidence="1">
    <location>
        <begin position="21"/>
        <end position="171"/>
    </location>
</feature>
<dbReference type="Proteomes" id="UP000245802">
    <property type="component" value="Chromosome"/>
</dbReference>
<feature type="domain" description="DUF5675" evidence="2">
    <location>
        <begin position="28"/>
        <end position="136"/>
    </location>
</feature>
<keyword evidence="1" id="KW-0732">Signal</keyword>
<sequence length="171" mass="18465">MGKCSLSAWVILFAASAAPAADPFKVVVTRGETKDGLIVGKLSVNGEAVGTVYERADKHVPAGTYKAHLRYESGKNHVQGPGGVLSKKGDFLIELDTFTAGGKKWEFIQFHAGNKPDHSDGCILCGPATTDEKTKEKIAPETLKKFRLKFYGADKPNSTPEREITVEFKGP</sequence>
<dbReference type="RefSeq" id="WP_010034072.1">
    <property type="nucleotide sequence ID" value="NZ_CP025958.1"/>
</dbReference>
<evidence type="ECO:0000313" key="3">
    <source>
        <dbReference type="EMBL" id="AWM40127.1"/>
    </source>
</evidence>
<feature type="signal peptide" evidence="1">
    <location>
        <begin position="1"/>
        <end position="20"/>
    </location>
</feature>
<name>A0A2Z3H9A3_9BACT</name>
<proteinExistence type="predicted"/>
<dbReference type="OrthoDB" id="707810at2"/>